<comment type="similarity">
    <text evidence="1">Belongs to the indoleamine 2,3-dioxygenase family.</text>
</comment>
<dbReference type="InterPro" id="IPR001199">
    <property type="entry name" value="Cyt_B5-like_heme/steroid-bd"/>
</dbReference>
<comment type="caution">
    <text evidence="6">The sequence shown here is derived from an EMBL/GenBank/DDBJ whole genome shotgun (WGS) entry which is preliminary data.</text>
</comment>
<dbReference type="SMART" id="SM01117">
    <property type="entry name" value="Cyt-b5"/>
    <property type="match status" value="1"/>
</dbReference>
<accession>A0AB34JM57</accession>
<dbReference type="InterPro" id="IPR001433">
    <property type="entry name" value="OxRdtase_FAD/NAD-bd"/>
</dbReference>
<dbReference type="PROSITE" id="PS50255">
    <property type="entry name" value="CYTOCHROME_B5_2"/>
    <property type="match status" value="1"/>
</dbReference>
<dbReference type="Gene3D" id="1.20.58.480">
    <property type="match status" value="1"/>
</dbReference>
<dbReference type="EMBL" id="JBGBPQ010000007">
    <property type="protein sequence ID" value="KAL1521812.1"/>
    <property type="molecule type" value="Genomic_DNA"/>
</dbReference>
<organism evidence="6 7">
    <name type="scientific">Prymnesium parvum</name>
    <name type="common">Toxic golden alga</name>
    <dbReference type="NCBI Taxonomy" id="97485"/>
    <lineage>
        <taxon>Eukaryota</taxon>
        <taxon>Haptista</taxon>
        <taxon>Haptophyta</taxon>
        <taxon>Prymnesiophyceae</taxon>
        <taxon>Prymnesiales</taxon>
        <taxon>Prymnesiaceae</taxon>
        <taxon>Prymnesium</taxon>
    </lineage>
</organism>
<dbReference type="Pfam" id="PF00173">
    <property type="entry name" value="Cyt-b5"/>
    <property type="match status" value="1"/>
</dbReference>
<dbReference type="SUPFAM" id="SSF52343">
    <property type="entry name" value="Ferredoxin reductase-like, C-terminal NADP-linked domain"/>
    <property type="match status" value="1"/>
</dbReference>
<dbReference type="InterPro" id="IPR000898">
    <property type="entry name" value="Indolamine_dOase"/>
</dbReference>
<evidence type="ECO:0000256" key="1">
    <source>
        <dbReference type="ARBA" id="ARBA00007119"/>
    </source>
</evidence>
<dbReference type="GO" id="GO:0046872">
    <property type="term" value="F:metal ion binding"/>
    <property type="evidence" value="ECO:0007669"/>
    <property type="project" value="UniProtKB-KW"/>
</dbReference>
<evidence type="ECO:0000256" key="3">
    <source>
        <dbReference type="ARBA" id="ARBA00023004"/>
    </source>
</evidence>
<dbReference type="PANTHER" id="PTHR28657">
    <property type="entry name" value="INDOLEAMINE 2,3-DIOXYGENASE"/>
    <property type="match status" value="1"/>
</dbReference>
<keyword evidence="3" id="KW-0408">Iron</keyword>
<proteinExistence type="inferred from homology"/>
<protein>
    <recommendedName>
        <fullName evidence="5">Cytochrome b5 heme-binding domain-containing protein</fullName>
    </recommendedName>
</protein>
<evidence type="ECO:0000256" key="4">
    <source>
        <dbReference type="SAM" id="MobiDB-lite"/>
    </source>
</evidence>
<feature type="compositionally biased region" description="Polar residues" evidence="4">
    <location>
        <begin position="1018"/>
        <end position="1038"/>
    </location>
</feature>
<dbReference type="InterPro" id="IPR039261">
    <property type="entry name" value="FNR_nucleotide-bd"/>
</dbReference>
<dbReference type="Gene3D" id="3.10.120.10">
    <property type="entry name" value="Cytochrome b5-like heme/steroid binding domain"/>
    <property type="match status" value="1"/>
</dbReference>
<dbReference type="Gene3D" id="3.40.50.80">
    <property type="entry name" value="Nucleotide-binding domain of ferredoxin-NADP reductase (FNR) module"/>
    <property type="match status" value="1"/>
</dbReference>
<evidence type="ECO:0000256" key="2">
    <source>
        <dbReference type="ARBA" id="ARBA00022723"/>
    </source>
</evidence>
<dbReference type="SUPFAM" id="SSF140959">
    <property type="entry name" value="Indolic compounds 2,3-dioxygenase-like"/>
    <property type="match status" value="1"/>
</dbReference>
<dbReference type="GO" id="GO:0033754">
    <property type="term" value="F:indoleamine 2,3-dioxygenase activity"/>
    <property type="evidence" value="ECO:0007669"/>
    <property type="project" value="TreeGrafter"/>
</dbReference>
<dbReference type="Proteomes" id="UP001515480">
    <property type="component" value="Unassembled WGS sequence"/>
</dbReference>
<feature type="domain" description="Cytochrome b5 heme-binding" evidence="5">
    <location>
        <begin position="1038"/>
        <end position="1120"/>
    </location>
</feature>
<keyword evidence="7" id="KW-1185">Reference proteome</keyword>
<dbReference type="GO" id="GO:0005737">
    <property type="term" value="C:cytoplasm"/>
    <property type="evidence" value="ECO:0007669"/>
    <property type="project" value="TreeGrafter"/>
</dbReference>
<evidence type="ECO:0000313" key="7">
    <source>
        <dbReference type="Proteomes" id="UP001515480"/>
    </source>
</evidence>
<evidence type="ECO:0000313" key="6">
    <source>
        <dbReference type="EMBL" id="KAL1521812.1"/>
    </source>
</evidence>
<dbReference type="GO" id="GO:0034354">
    <property type="term" value="P:'de novo' NAD+ biosynthetic process from L-tryptophan"/>
    <property type="evidence" value="ECO:0007669"/>
    <property type="project" value="TreeGrafter"/>
</dbReference>
<name>A0AB34JM57_PRYPA</name>
<dbReference type="PANTHER" id="PTHR28657:SF5">
    <property type="entry name" value="INDOLEAMINE 2,3-DIOXYGENASE"/>
    <property type="match status" value="1"/>
</dbReference>
<keyword evidence="2" id="KW-0479">Metal-binding</keyword>
<dbReference type="GO" id="GO:0019441">
    <property type="term" value="P:L-tryptophan catabolic process to kynurenine"/>
    <property type="evidence" value="ECO:0007669"/>
    <property type="project" value="InterPro"/>
</dbReference>
<reference evidence="6 7" key="1">
    <citation type="journal article" date="2024" name="Science">
        <title>Giant polyketide synthase enzymes in the biosynthesis of giant marine polyether toxins.</title>
        <authorList>
            <person name="Fallon T.R."/>
            <person name="Shende V.V."/>
            <person name="Wierzbicki I.H."/>
            <person name="Pendleton A.L."/>
            <person name="Watervoot N.F."/>
            <person name="Auber R.P."/>
            <person name="Gonzalez D.J."/>
            <person name="Wisecaver J.H."/>
            <person name="Moore B.S."/>
        </authorList>
    </citation>
    <scope>NUCLEOTIDE SEQUENCE [LARGE SCALE GENOMIC DNA]</scope>
    <source>
        <strain evidence="6 7">12B1</strain>
    </source>
</reference>
<feature type="region of interest" description="Disordered" evidence="4">
    <location>
        <begin position="1016"/>
        <end position="1038"/>
    </location>
</feature>
<gene>
    <name evidence="6" type="ORF">AB1Y20_021464</name>
</gene>
<sequence>MSASSRRHSSLSAVSHAVSLSVHRRLASLRVVPEEEVQTLEPSSSDFFEVGGHAALPARKVLDALNERCRHRGVADAELDGALSSHGGFLPLAWAEEVLEFGWVNLHDEIKERVQVGTRVTHDVHGNGHVVGFGQKREILVEFESEKKSLHSYTVHTMEHLKFPGAIFKTECAGLVTPHVGGGHARLPESHASWEEAASAMPSAYREGSFGKLVSSLPPLSFAAADLPSKYLPRAAALLALLCHGCHYFGGMDLPPPHVMEAWREVTRRLDRPMPMMHINDLVLHNWQLNEEGRACAQPALVAALALDQRPEVAALVSAKELHAEASDDNAPPRTVWSEAGLGSFDAVDRLKVLIPVFGGREGGCLTEDVFLCTITVMHMVTAPLVELCVACQEAAMRDQPERVAQLLTHIKACIDAATRAFLRIDPMSSSSTYCDQIEWARTVGTIPVPILPDAQAASGLEMPLFHLCDVFLGRALFHSVYGKQMLEERAKNLPRNHRDFLAAIEKISVRAYISSKASASLAARWNATVESFAGERGLLGVHALKASGYLEVAVKVGRVQMNATTCNESDWRARQWLTPIEHLHESRNERYTGKISADQGQKGSFAKAEIVAVGDAAATAMSPEERQPRGCPFSSSRAGSGSWRCPFAYTRRNAQAVGQDRAGHLKMSGKSQATLEAAMLSSARRLLLVPDDLWKKHAEELSIPLENGCFLCLYVMLQNAQITALPYSVLETFAAECPHVKAGTSLHRRILNSGKVSASLADLFDIAFEPPYHTLRDGGAWLLYGPVCDVLKPLAARNYSIASAPDGIWPSQLELCIGRQQWLVEMPPRLQKLHLPHRTVSRLRSSRFVEESSKFNYKQTPISRDLSQLSSKQIKRVGVLTHSLLDTPFPHNGRKPVMLRIEPSLRFHLPTDPSVPLLLFAAGTGVAPFRGFLSARLSLEHAGKITLFYSLRDVAAAPFIRELEDLANSSAGRFKLHLCVSQSRLPSVVPANVMVHPGHVDGVIQAEEEQIWRALSGDSSSSAAEQPGNESEQNTNERVWLTSDVALRNGGDTGLDEAWWIYEEAVYDVSLYAHMHPGGSKLILDKAGRDATSEFRTAHSANIKEFVALMEVYRVGSLAPPPPATDMIIWTQLVQLLHFATEIVNVVRGEAQVLLRVQTTRSGITQPPQHEQLVAYQKIVHRGGYVDRIVLGIADVMKAIGGACPVQLRPRFLTAANRARQWSSQSNDSITLEEIGESPDVSVRPSDARERVLAHRSAAGKHNFDPTGHALGEELLNTARAGLENVRKELILMLQQIEERGSLQEYSVVPEASVGEMLLGHLQSSFDLCVALYTKVASALIDLNPAAH</sequence>
<evidence type="ECO:0000259" key="5">
    <source>
        <dbReference type="PROSITE" id="PS50255"/>
    </source>
</evidence>
<dbReference type="InterPro" id="IPR036400">
    <property type="entry name" value="Cyt_B5-like_heme/steroid_sf"/>
</dbReference>
<dbReference type="GO" id="GO:0020037">
    <property type="term" value="F:heme binding"/>
    <property type="evidence" value="ECO:0007669"/>
    <property type="project" value="InterPro"/>
</dbReference>
<dbReference type="InterPro" id="IPR037217">
    <property type="entry name" value="Trp/Indoleamine_2_3_dOase-like"/>
</dbReference>
<dbReference type="Pfam" id="PF00175">
    <property type="entry name" value="NAD_binding_1"/>
    <property type="match status" value="1"/>
</dbReference>
<dbReference type="SUPFAM" id="SSF55856">
    <property type="entry name" value="Cytochrome b5-like heme/steroid binding domain"/>
    <property type="match status" value="1"/>
</dbReference>